<keyword evidence="3" id="KW-1185">Reference proteome</keyword>
<protein>
    <submittedName>
        <fullName evidence="2">Uncharacterized protein</fullName>
    </submittedName>
</protein>
<feature type="compositionally biased region" description="Low complexity" evidence="1">
    <location>
        <begin position="29"/>
        <end position="41"/>
    </location>
</feature>
<dbReference type="EMBL" id="JABFTP020000042">
    <property type="protein sequence ID" value="KAL3270655.1"/>
    <property type="molecule type" value="Genomic_DNA"/>
</dbReference>
<evidence type="ECO:0000313" key="3">
    <source>
        <dbReference type="Proteomes" id="UP001516400"/>
    </source>
</evidence>
<sequence length="68" mass="7663">MKLGNASKKCVRATLAEKEVTTLKEQISNNTTNNSDNTEGNNMDRHSFENELIAKEKEVRINLSPSLR</sequence>
<comment type="caution">
    <text evidence="2">The sequence shown here is derived from an EMBL/GenBank/DDBJ whole genome shotgun (WGS) entry which is preliminary data.</text>
</comment>
<feature type="region of interest" description="Disordered" evidence="1">
    <location>
        <begin position="27"/>
        <end position="46"/>
    </location>
</feature>
<name>A0ABD2MWD3_9CUCU</name>
<evidence type="ECO:0000313" key="2">
    <source>
        <dbReference type="EMBL" id="KAL3270655.1"/>
    </source>
</evidence>
<dbReference type="Proteomes" id="UP001516400">
    <property type="component" value="Unassembled WGS sequence"/>
</dbReference>
<proteinExistence type="predicted"/>
<evidence type="ECO:0000256" key="1">
    <source>
        <dbReference type="SAM" id="MobiDB-lite"/>
    </source>
</evidence>
<gene>
    <name evidence="2" type="ORF">HHI36_021184</name>
</gene>
<accession>A0ABD2MWD3</accession>
<reference evidence="2 3" key="1">
    <citation type="journal article" date="2021" name="BMC Biol.">
        <title>Horizontally acquired antibacterial genes associated with adaptive radiation of ladybird beetles.</title>
        <authorList>
            <person name="Li H.S."/>
            <person name="Tang X.F."/>
            <person name="Huang Y.H."/>
            <person name="Xu Z.Y."/>
            <person name="Chen M.L."/>
            <person name="Du X.Y."/>
            <person name="Qiu B.Y."/>
            <person name="Chen P.T."/>
            <person name="Zhang W."/>
            <person name="Slipinski A."/>
            <person name="Escalona H.E."/>
            <person name="Waterhouse R.M."/>
            <person name="Zwick A."/>
            <person name="Pang H."/>
        </authorList>
    </citation>
    <scope>NUCLEOTIDE SEQUENCE [LARGE SCALE GENOMIC DNA]</scope>
    <source>
        <strain evidence="2">SYSU2018</strain>
    </source>
</reference>
<dbReference type="AlphaFoldDB" id="A0ABD2MWD3"/>
<organism evidence="2 3">
    <name type="scientific">Cryptolaemus montrouzieri</name>
    <dbReference type="NCBI Taxonomy" id="559131"/>
    <lineage>
        <taxon>Eukaryota</taxon>
        <taxon>Metazoa</taxon>
        <taxon>Ecdysozoa</taxon>
        <taxon>Arthropoda</taxon>
        <taxon>Hexapoda</taxon>
        <taxon>Insecta</taxon>
        <taxon>Pterygota</taxon>
        <taxon>Neoptera</taxon>
        <taxon>Endopterygota</taxon>
        <taxon>Coleoptera</taxon>
        <taxon>Polyphaga</taxon>
        <taxon>Cucujiformia</taxon>
        <taxon>Coccinelloidea</taxon>
        <taxon>Coccinellidae</taxon>
        <taxon>Scymninae</taxon>
        <taxon>Scymnini</taxon>
        <taxon>Cryptolaemus</taxon>
    </lineage>
</organism>